<comment type="caution">
    <text evidence="2">The sequence shown here is derived from an EMBL/GenBank/DDBJ whole genome shotgun (WGS) entry which is preliminary data.</text>
</comment>
<dbReference type="Gene3D" id="3.40.50.720">
    <property type="entry name" value="NAD(P)-binding Rossmann-like Domain"/>
    <property type="match status" value="1"/>
</dbReference>
<dbReference type="PANTHER" id="PTHR43544">
    <property type="entry name" value="SHORT-CHAIN DEHYDROGENASE/REDUCTASE"/>
    <property type="match status" value="1"/>
</dbReference>
<dbReference type="Pfam" id="PF00106">
    <property type="entry name" value="adh_short"/>
    <property type="match status" value="1"/>
</dbReference>
<dbReference type="AlphaFoldDB" id="A0A3M6ZG11"/>
<dbReference type="GO" id="GO:0016491">
    <property type="term" value="F:oxidoreductase activity"/>
    <property type="evidence" value="ECO:0007669"/>
    <property type="project" value="TreeGrafter"/>
</dbReference>
<proteinExistence type="inferred from homology"/>
<comment type="similarity">
    <text evidence="1">Belongs to the short-chain dehydrogenases/reductases (SDR) family.</text>
</comment>
<dbReference type="EMBL" id="QWIK01000075">
    <property type="protein sequence ID" value="RMY14140.1"/>
    <property type="molecule type" value="Genomic_DNA"/>
</dbReference>
<name>A0A3M6ZG11_HORWE</name>
<accession>A0A3M6ZG11</accession>
<protein>
    <recommendedName>
        <fullName evidence="4">Ketoreductase (KR) domain-containing protein</fullName>
    </recommendedName>
</protein>
<dbReference type="InterPro" id="IPR036291">
    <property type="entry name" value="NAD(P)-bd_dom_sf"/>
</dbReference>
<evidence type="ECO:0000256" key="1">
    <source>
        <dbReference type="ARBA" id="ARBA00006484"/>
    </source>
</evidence>
<reference evidence="2 3" key="1">
    <citation type="journal article" date="2018" name="BMC Genomics">
        <title>Genomic evidence for intraspecific hybridization in a clonal and extremely halotolerant yeast.</title>
        <authorList>
            <person name="Gostincar C."/>
            <person name="Stajich J.E."/>
            <person name="Zupancic J."/>
            <person name="Zalar P."/>
            <person name="Gunde-Cimerman N."/>
        </authorList>
    </citation>
    <scope>NUCLEOTIDE SEQUENCE [LARGE SCALE GENOMIC DNA]</scope>
    <source>
        <strain evidence="2 3">EXF-6654</strain>
    </source>
</reference>
<evidence type="ECO:0008006" key="4">
    <source>
        <dbReference type="Google" id="ProtNLM"/>
    </source>
</evidence>
<evidence type="ECO:0000313" key="3">
    <source>
        <dbReference type="Proteomes" id="UP000282582"/>
    </source>
</evidence>
<dbReference type="GO" id="GO:0019748">
    <property type="term" value="P:secondary metabolic process"/>
    <property type="evidence" value="ECO:0007669"/>
    <property type="project" value="TreeGrafter"/>
</dbReference>
<dbReference type="InterPro" id="IPR002347">
    <property type="entry name" value="SDR_fam"/>
</dbReference>
<sequence>MILGIGFETAKNVLLGSPSFYVILGSRKLASGEEAVQKLQAKADIQGTVSSIQVDVTNDKSVDAAAKKVAADHGRLDILVNNAGIVSLATPLSREKYREVLNTNVVGALNMTETFLDLLRKSSEPRLVFVSSSVGSITQAADPTSRYYSHNGFEYRSSKAAMNMLLVLYHNRLQKEGIKALGADPGLCATNFTGNAAALLSRGAATPTQGGDRVATVAKGEKDADVGHILGEYGISPW</sequence>
<dbReference type="Proteomes" id="UP000282582">
    <property type="component" value="Unassembled WGS sequence"/>
</dbReference>
<dbReference type="PANTHER" id="PTHR43544:SF32">
    <property type="entry name" value="CHAIN DEHYDROGENASE, PUTATIVE (AFU_ORTHOLOGUE AFUA_5G01530)-RELATED"/>
    <property type="match status" value="1"/>
</dbReference>
<dbReference type="SUPFAM" id="SSF51735">
    <property type="entry name" value="NAD(P)-binding Rossmann-fold domains"/>
    <property type="match status" value="1"/>
</dbReference>
<dbReference type="PRINTS" id="PR00081">
    <property type="entry name" value="GDHRDH"/>
</dbReference>
<organism evidence="2 3">
    <name type="scientific">Hortaea werneckii</name>
    <name type="common">Black yeast</name>
    <name type="synonym">Cladosporium werneckii</name>
    <dbReference type="NCBI Taxonomy" id="91943"/>
    <lineage>
        <taxon>Eukaryota</taxon>
        <taxon>Fungi</taxon>
        <taxon>Dikarya</taxon>
        <taxon>Ascomycota</taxon>
        <taxon>Pezizomycotina</taxon>
        <taxon>Dothideomycetes</taxon>
        <taxon>Dothideomycetidae</taxon>
        <taxon>Mycosphaerellales</taxon>
        <taxon>Teratosphaeriaceae</taxon>
        <taxon>Hortaea</taxon>
    </lineage>
</organism>
<evidence type="ECO:0000313" key="2">
    <source>
        <dbReference type="EMBL" id="RMY14140.1"/>
    </source>
</evidence>
<dbReference type="GO" id="GO:0005737">
    <property type="term" value="C:cytoplasm"/>
    <property type="evidence" value="ECO:0007669"/>
    <property type="project" value="TreeGrafter"/>
</dbReference>
<dbReference type="VEuPathDB" id="FungiDB:BTJ68_09313"/>
<dbReference type="InterPro" id="IPR051468">
    <property type="entry name" value="Fungal_SecMetab_SDRs"/>
</dbReference>
<gene>
    <name evidence="2" type="ORF">D0868_01629</name>
</gene>